<accession>A0A849L5T4</accession>
<keyword evidence="3 4" id="KW-0408">Iron</keyword>
<dbReference type="PROSITE" id="PS51007">
    <property type="entry name" value="CYTC"/>
    <property type="match status" value="1"/>
</dbReference>
<evidence type="ECO:0000313" key="7">
    <source>
        <dbReference type="EMBL" id="NNU81477.1"/>
    </source>
</evidence>
<evidence type="ECO:0000259" key="6">
    <source>
        <dbReference type="PROSITE" id="PS51007"/>
    </source>
</evidence>
<dbReference type="GO" id="GO:0046872">
    <property type="term" value="F:metal ion binding"/>
    <property type="evidence" value="ECO:0007669"/>
    <property type="project" value="UniProtKB-KW"/>
</dbReference>
<keyword evidence="2 4" id="KW-0479">Metal-binding</keyword>
<dbReference type="Gene3D" id="1.10.760.10">
    <property type="entry name" value="Cytochrome c-like domain"/>
    <property type="match status" value="1"/>
</dbReference>
<dbReference type="Pfam" id="PF13442">
    <property type="entry name" value="Cytochrome_CBB3"/>
    <property type="match status" value="1"/>
</dbReference>
<evidence type="ECO:0000256" key="2">
    <source>
        <dbReference type="ARBA" id="ARBA00022723"/>
    </source>
</evidence>
<gene>
    <name evidence="7" type="ORF">HMH01_13635</name>
</gene>
<name>A0A849L5T4_9RHOB</name>
<evidence type="ECO:0000256" key="4">
    <source>
        <dbReference type="PROSITE-ProRule" id="PRU00433"/>
    </source>
</evidence>
<keyword evidence="5" id="KW-0732">Signal</keyword>
<sequence>MLTTIGRAAGLAMAATLFALPALADEKFALGRTVFLERAEPACGICHTLADAGTSGEIGPTFASLRPSYDVVYRAITEGIGPMLPYTDHLSEEELDALAHYVSTAAAQE</sequence>
<dbReference type="InterPro" id="IPR036909">
    <property type="entry name" value="Cyt_c-like_dom_sf"/>
</dbReference>
<feature type="domain" description="Cytochrome c" evidence="6">
    <location>
        <begin position="26"/>
        <end position="106"/>
    </location>
</feature>
<reference evidence="7 8" key="1">
    <citation type="submission" date="2020-05" db="EMBL/GenBank/DDBJ databases">
        <title>Gimesia benthica sp. nov., a novel planctomycete isolated from a deep-sea water sample of the Northwest Indian Ocean.</title>
        <authorList>
            <person name="Wang J."/>
            <person name="Ruan C."/>
            <person name="Song L."/>
            <person name="Zhu Y."/>
            <person name="Li A."/>
            <person name="Zheng X."/>
            <person name="Wang L."/>
            <person name="Lu Z."/>
            <person name="Huang Y."/>
            <person name="Du W."/>
            <person name="Zhou Y."/>
            <person name="Huang L."/>
            <person name="Dai X."/>
        </authorList>
    </citation>
    <scope>NUCLEOTIDE SEQUENCE [LARGE SCALE GENOMIC DNA]</scope>
    <source>
        <strain evidence="7 8">YYQ-30</strain>
    </source>
</reference>
<protein>
    <submittedName>
        <fullName evidence="7">Cytochrome c</fullName>
    </submittedName>
</protein>
<dbReference type="GO" id="GO:0020037">
    <property type="term" value="F:heme binding"/>
    <property type="evidence" value="ECO:0007669"/>
    <property type="project" value="InterPro"/>
</dbReference>
<comment type="caution">
    <text evidence="7">The sequence shown here is derived from an EMBL/GenBank/DDBJ whole genome shotgun (WGS) entry which is preliminary data.</text>
</comment>
<evidence type="ECO:0000313" key="8">
    <source>
        <dbReference type="Proteomes" id="UP000572377"/>
    </source>
</evidence>
<feature type="chain" id="PRO_5032610816" evidence="5">
    <location>
        <begin position="25"/>
        <end position="109"/>
    </location>
</feature>
<proteinExistence type="predicted"/>
<dbReference type="RefSeq" id="WP_171326317.1">
    <property type="nucleotide sequence ID" value="NZ_JABFBC010000002.1"/>
</dbReference>
<dbReference type="InterPro" id="IPR009056">
    <property type="entry name" value="Cyt_c-like_dom"/>
</dbReference>
<dbReference type="Proteomes" id="UP000572377">
    <property type="component" value="Unassembled WGS sequence"/>
</dbReference>
<dbReference type="EMBL" id="JABFBC010000002">
    <property type="protein sequence ID" value="NNU81477.1"/>
    <property type="molecule type" value="Genomic_DNA"/>
</dbReference>
<keyword evidence="1 4" id="KW-0349">Heme</keyword>
<evidence type="ECO:0000256" key="1">
    <source>
        <dbReference type="ARBA" id="ARBA00022617"/>
    </source>
</evidence>
<organism evidence="7 8">
    <name type="scientific">Halovulum dunhuangense</name>
    <dbReference type="NCBI Taxonomy" id="1505036"/>
    <lineage>
        <taxon>Bacteria</taxon>
        <taxon>Pseudomonadati</taxon>
        <taxon>Pseudomonadota</taxon>
        <taxon>Alphaproteobacteria</taxon>
        <taxon>Rhodobacterales</taxon>
        <taxon>Paracoccaceae</taxon>
        <taxon>Halovulum</taxon>
    </lineage>
</organism>
<dbReference type="AlphaFoldDB" id="A0A849L5T4"/>
<dbReference type="SUPFAM" id="SSF46626">
    <property type="entry name" value="Cytochrome c"/>
    <property type="match status" value="1"/>
</dbReference>
<keyword evidence="8" id="KW-1185">Reference proteome</keyword>
<evidence type="ECO:0000256" key="3">
    <source>
        <dbReference type="ARBA" id="ARBA00023004"/>
    </source>
</evidence>
<feature type="signal peptide" evidence="5">
    <location>
        <begin position="1"/>
        <end position="24"/>
    </location>
</feature>
<dbReference type="GO" id="GO:0009055">
    <property type="term" value="F:electron transfer activity"/>
    <property type="evidence" value="ECO:0007669"/>
    <property type="project" value="InterPro"/>
</dbReference>
<evidence type="ECO:0000256" key="5">
    <source>
        <dbReference type="SAM" id="SignalP"/>
    </source>
</evidence>